<keyword evidence="3" id="KW-0963">Cytoplasm</keyword>
<dbReference type="EMBL" id="CDQK01000002">
    <property type="protein sequence ID" value="CEP21374.1"/>
    <property type="molecule type" value="Genomic_DNA"/>
</dbReference>
<dbReference type="AlphaFoldDB" id="A0A0H5CBA1"/>
<dbReference type="InterPro" id="IPR019585">
    <property type="entry name" value="Rpn7/CSN1"/>
</dbReference>
<gene>
    <name evidence="7" type="ORF">BN1211_1459</name>
</gene>
<accession>A0A0H5CBA1</accession>
<dbReference type="PANTHER" id="PTHR14145:SF2">
    <property type="entry name" value="COP9 SIGNALOSOME COMPLEX SUBUNIT 1"/>
    <property type="match status" value="1"/>
</dbReference>
<evidence type="ECO:0000313" key="7">
    <source>
        <dbReference type="EMBL" id="CEP21374.1"/>
    </source>
</evidence>
<evidence type="ECO:0000256" key="2">
    <source>
        <dbReference type="ARBA" id="ARBA00004496"/>
    </source>
</evidence>
<feature type="compositionally biased region" description="Polar residues" evidence="6">
    <location>
        <begin position="424"/>
        <end position="438"/>
    </location>
</feature>
<dbReference type="GO" id="GO:0005737">
    <property type="term" value="C:cytoplasm"/>
    <property type="evidence" value="ECO:0007669"/>
    <property type="project" value="UniProtKB-SubCell"/>
</dbReference>
<feature type="region of interest" description="Disordered" evidence="6">
    <location>
        <begin position="422"/>
        <end position="454"/>
    </location>
</feature>
<dbReference type="Gene3D" id="1.25.40.570">
    <property type="match status" value="1"/>
</dbReference>
<dbReference type="Proteomes" id="UP000038830">
    <property type="component" value="Unassembled WGS sequence"/>
</dbReference>
<evidence type="ECO:0000256" key="1">
    <source>
        <dbReference type="ARBA" id="ARBA00004123"/>
    </source>
</evidence>
<comment type="subcellular location">
    <subcellularLocation>
        <location evidence="2">Cytoplasm</location>
    </subcellularLocation>
    <subcellularLocation>
        <location evidence="1">Nucleus</location>
    </subcellularLocation>
</comment>
<evidence type="ECO:0008006" key="9">
    <source>
        <dbReference type="Google" id="ProtNLM"/>
    </source>
</evidence>
<reference evidence="8" key="1">
    <citation type="journal article" date="2015" name="J. Biotechnol.">
        <title>The structure of the Cyberlindnera jadinii genome and its relation to Candida utilis analyzed by the occurrence of single nucleotide polymorphisms.</title>
        <authorList>
            <person name="Rupp O."/>
            <person name="Brinkrolf K."/>
            <person name="Buerth C."/>
            <person name="Kunigo M."/>
            <person name="Schneider J."/>
            <person name="Jaenicke S."/>
            <person name="Goesmann A."/>
            <person name="Puehler A."/>
            <person name="Jaeger K.-E."/>
            <person name="Ernst J.F."/>
        </authorList>
    </citation>
    <scope>NUCLEOTIDE SEQUENCE [LARGE SCALE GENOMIC DNA]</scope>
    <source>
        <strain evidence="8">ATCC 18201 / CBS 1600 / BCRC 20928 / JCM 3617 / NBRC 0987 / NRRL Y-1542</strain>
    </source>
</reference>
<feature type="compositionally biased region" description="Basic and acidic residues" evidence="6">
    <location>
        <begin position="443"/>
        <end position="454"/>
    </location>
</feature>
<keyword evidence="4" id="KW-0736">Signalosome</keyword>
<evidence type="ECO:0000256" key="3">
    <source>
        <dbReference type="ARBA" id="ARBA00022490"/>
    </source>
</evidence>
<evidence type="ECO:0000256" key="4">
    <source>
        <dbReference type="ARBA" id="ARBA00022790"/>
    </source>
</evidence>
<dbReference type="PANTHER" id="PTHR14145">
    <property type="entry name" value="26S PROTESOME SUBUNIT 6"/>
    <property type="match status" value="1"/>
</dbReference>
<dbReference type="GO" id="GO:0008180">
    <property type="term" value="C:COP9 signalosome"/>
    <property type="evidence" value="ECO:0007669"/>
    <property type="project" value="UniProtKB-KW"/>
</dbReference>
<organism evidence="7 8">
    <name type="scientific">Cyberlindnera jadinii (strain ATCC 18201 / CBS 1600 / BCRC 20928 / JCM 3617 / NBRC 0987 / NRRL Y-1542)</name>
    <name type="common">Torula yeast</name>
    <name type="synonym">Candida utilis</name>
    <dbReference type="NCBI Taxonomy" id="983966"/>
    <lineage>
        <taxon>Eukaryota</taxon>
        <taxon>Fungi</taxon>
        <taxon>Dikarya</taxon>
        <taxon>Ascomycota</taxon>
        <taxon>Saccharomycotina</taxon>
        <taxon>Saccharomycetes</taxon>
        <taxon>Phaffomycetales</taxon>
        <taxon>Phaffomycetaceae</taxon>
        <taxon>Cyberlindnera</taxon>
    </lineage>
</organism>
<evidence type="ECO:0000256" key="6">
    <source>
        <dbReference type="SAM" id="MobiDB-lite"/>
    </source>
</evidence>
<sequence length="465" mass="52852">MTAVRWAITNRVGIEVLAKILERYEGPSRLERLRFISHMDDPVSVQAARAALDYIASIDVPIVDTLSLVEKATRDDPSLRDEYKRKLDPDTALARKKRMLNDLGADCVYYQSSMSKIIKITTIYMYNNQYGEAQSVLASLNNTTNACQIAEYACQVGILQGTYQLTLSQEKKVDVFISTAMSNEVYFKRLTPEEITSFWRVKFYVLYANFLKKNFEEVVKQGFAIASSDPILTVNGTEIKALDVLNNSDFDKAIHKDEILIAMLVSVLVASTPKQLADIHAQPELTSILGSLLQSFRPFASALVNARFAEFFQLLDGLETLCTSNMFFARIWEDIKLAFRKKAYLLYLSLVKRVSLRHLSNKLLIPEVELKREINDLIRKECLQFAFTEDETILEVVEPDKKTTYYERLNRLAEEVDDIESALRTASQAESKIQSHASSPEPEQPKAYDPDSLDARLARYGKTNV</sequence>
<protein>
    <recommendedName>
        <fullName evidence="9">PCI domain-containing protein</fullName>
    </recommendedName>
</protein>
<evidence type="ECO:0000313" key="8">
    <source>
        <dbReference type="Proteomes" id="UP000038830"/>
    </source>
</evidence>
<evidence type="ECO:0000256" key="5">
    <source>
        <dbReference type="ARBA" id="ARBA00023242"/>
    </source>
</evidence>
<keyword evidence="5" id="KW-0539">Nucleus</keyword>
<proteinExistence type="predicted"/>
<name>A0A0H5CBA1_CYBJN</name>